<sequence length="425" mass="49003">MLLSLLFADNAIAVPDLKPKDLYVLRIPPGKRELVIPIKESKAELPLFRKVERTTHGLRISREAVTENWLRERLHLLGQIAGFEVPVKPYCFRRAHGHISASQRNLIMQHSSSAVFEHNYLSHYITQDTQAAYRGLEPQTAVIRAASGMSRSIDPHRPRVLNSRQLAELDRHPEVVLARRVRDRTAQSIRTRHTTITRCKCLEARKEYQQAQCAYLQSKRDARKSMMKHIRAKYREKQPVVDILQQLGRSDTHSKPTNENEMKNPLSDERRGALEALLAFAPNESTQQHVRRSGAIDAVRSLCNHQQPQTRRACHRKAACKDVIEPGSHGTEKTRDEKIGYDLFPTRCQPTQCIFCIGDETLPIELRMNEFRNRDGLKRHFLRKHLRHLSTRKAIKCPHPRCSDEWLEHANHVRNHAATVHGTIT</sequence>
<proteinExistence type="predicted"/>
<gene>
    <name evidence="1" type="ORF">LTR78_010646</name>
</gene>
<evidence type="ECO:0000313" key="1">
    <source>
        <dbReference type="EMBL" id="KAK3669460.1"/>
    </source>
</evidence>
<organism evidence="1 2">
    <name type="scientific">Recurvomyces mirabilis</name>
    <dbReference type="NCBI Taxonomy" id="574656"/>
    <lineage>
        <taxon>Eukaryota</taxon>
        <taxon>Fungi</taxon>
        <taxon>Dikarya</taxon>
        <taxon>Ascomycota</taxon>
        <taxon>Pezizomycotina</taxon>
        <taxon>Dothideomycetes</taxon>
        <taxon>Dothideomycetidae</taxon>
        <taxon>Mycosphaerellales</taxon>
        <taxon>Teratosphaeriaceae</taxon>
        <taxon>Recurvomyces</taxon>
    </lineage>
</organism>
<dbReference type="EMBL" id="JAUTXT010000083">
    <property type="protein sequence ID" value="KAK3669460.1"/>
    <property type="molecule type" value="Genomic_DNA"/>
</dbReference>
<evidence type="ECO:0000313" key="2">
    <source>
        <dbReference type="Proteomes" id="UP001274830"/>
    </source>
</evidence>
<dbReference type="Proteomes" id="UP001274830">
    <property type="component" value="Unassembled WGS sequence"/>
</dbReference>
<dbReference type="PANTHER" id="PTHR37535">
    <property type="entry name" value="FLUG DOMAIN PROTEIN"/>
    <property type="match status" value="1"/>
</dbReference>
<dbReference type="AlphaFoldDB" id="A0AAE0WHW0"/>
<dbReference type="InterPro" id="IPR021842">
    <property type="entry name" value="DUF3435"/>
</dbReference>
<accession>A0AAE0WHW0</accession>
<comment type="caution">
    <text evidence="1">The sequence shown here is derived from an EMBL/GenBank/DDBJ whole genome shotgun (WGS) entry which is preliminary data.</text>
</comment>
<evidence type="ECO:0008006" key="3">
    <source>
        <dbReference type="Google" id="ProtNLM"/>
    </source>
</evidence>
<dbReference type="PANTHER" id="PTHR37535:SF2">
    <property type="entry name" value="FINGER DOMAIN PROTEIN, PUTATIVE (AFU_ORTHOLOGUE AFUA_6G09300)-RELATED"/>
    <property type="match status" value="1"/>
</dbReference>
<reference evidence="1" key="1">
    <citation type="submission" date="2023-07" db="EMBL/GenBank/DDBJ databases">
        <title>Black Yeasts Isolated from many extreme environments.</title>
        <authorList>
            <person name="Coleine C."/>
            <person name="Stajich J.E."/>
            <person name="Selbmann L."/>
        </authorList>
    </citation>
    <scope>NUCLEOTIDE SEQUENCE</scope>
    <source>
        <strain evidence="1">CCFEE 5485</strain>
    </source>
</reference>
<name>A0AAE0WHW0_9PEZI</name>
<dbReference type="Pfam" id="PF11917">
    <property type="entry name" value="DUF3435"/>
    <property type="match status" value="1"/>
</dbReference>
<protein>
    <recommendedName>
        <fullName evidence="3">C2H2-type domain-containing protein</fullName>
    </recommendedName>
</protein>
<keyword evidence="2" id="KW-1185">Reference proteome</keyword>